<organism evidence="1 2">
    <name type="scientific">Alteribacter lacisalsi</name>
    <dbReference type="NCBI Taxonomy" id="2045244"/>
    <lineage>
        <taxon>Bacteria</taxon>
        <taxon>Bacillati</taxon>
        <taxon>Bacillota</taxon>
        <taxon>Bacilli</taxon>
        <taxon>Bacillales</taxon>
        <taxon>Bacillaceae</taxon>
        <taxon>Alteribacter</taxon>
    </lineage>
</organism>
<reference evidence="1 2" key="1">
    <citation type="submission" date="2017-10" db="EMBL/GenBank/DDBJ databases">
        <title>Bacillus sp. nov., a halophilic bacterium isolated from a Yangshapao Lake.</title>
        <authorList>
            <person name="Wang H."/>
        </authorList>
    </citation>
    <scope>NUCLEOTIDE SEQUENCE [LARGE SCALE GENOMIC DNA]</scope>
    <source>
        <strain evidence="1 2">YSP-3</strain>
    </source>
</reference>
<protein>
    <recommendedName>
        <fullName evidence="3">GAF domain-containing protein</fullName>
    </recommendedName>
</protein>
<name>A0A2W0H7L2_9BACI</name>
<evidence type="ECO:0000313" key="1">
    <source>
        <dbReference type="EMBL" id="PYZ97834.1"/>
    </source>
</evidence>
<evidence type="ECO:0000313" key="2">
    <source>
        <dbReference type="Proteomes" id="UP000248066"/>
    </source>
</evidence>
<dbReference type="RefSeq" id="WP_110517316.1">
    <property type="nucleotide sequence ID" value="NZ_PDOF01000001.1"/>
</dbReference>
<dbReference type="OrthoDB" id="2988533at2"/>
<evidence type="ECO:0008006" key="3">
    <source>
        <dbReference type="Google" id="ProtNLM"/>
    </source>
</evidence>
<gene>
    <name evidence="1" type="ORF">CR205_04365</name>
</gene>
<dbReference type="EMBL" id="PDOF01000001">
    <property type="protein sequence ID" value="PYZ97834.1"/>
    <property type="molecule type" value="Genomic_DNA"/>
</dbReference>
<proteinExistence type="predicted"/>
<dbReference type="Proteomes" id="UP000248066">
    <property type="component" value="Unassembled WGS sequence"/>
</dbReference>
<accession>A0A2W0H7L2</accession>
<keyword evidence="2" id="KW-1185">Reference proteome</keyword>
<comment type="caution">
    <text evidence="1">The sequence shown here is derived from an EMBL/GenBank/DDBJ whole genome shotgun (WGS) entry which is preliminary data.</text>
</comment>
<sequence length="145" mass="16467">MNKSDLLDELRMEVGLAYDYARDLDDFIGRVGRALFEGAWRNVTISIYLVEDETRIIPVHFFGNVMSLGNSGGFGEGWLKVCSRARPVVLKREKNQTILLPVREGGKVRHILSMQISSNVYVLTEQDLFFVEELVSFIEAKGKLL</sequence>
<dbReference type="AlphaFoldDB" id="A0A2W0H7L2"/>